<keyword evidence="2" id="KW-1185">Reference proteome</keyword>
<evidence type="ECO:0000313" key="1">
    <source>
        <dbReference type="EMBL" id="GES49070.1"/>
    </source>
</evidence>
<accession>A0ABQ0Z0Q9</accession>
<evidence type="ECO:0000313" key="2">
    <source>
        <dbReference type="Proteomes" id="UP000390335"/>
    </source>
</evidence>
<name>A0ABQ0Z0Q9_9HYPH</name>
<proteinExistence type="predicted"/>
<dbReference type="EMBL" id="BLAJ01000002">
    <property type="protein sequence ID" value="GES49070.1"/>
    <property type="molecule type" value="Genomic_DNA"/>
</dbReference>
<dbReference type="RefSeq" id="WP_371865492.1">
    <property type="nucleotide sequence ID" value="NZ_BLAJ01000002.1"/>
</dbReference>
<comment type="caution">
    <text evidence="1">The sequence shown here is derived from an EMBL/GenBank/DDBJ whole genome shotgun (WGS) entry which is preliminary data.</text>
</comment>
<sequence>MKELEPTQDSLLAEFKLTEDPTRAKDLGFRGAFWQVEHDFVLAPERK</sequence>
<organism evidence="1 2">
    <name type="scientific">Rhizobium dioscoreae</name>
    <dbReference type="NCBI Taxonomy" id="2653122"/>
    <lineage>
        <taxon>Bacteria</taxon>
        <taxon>Pseudomonadati</taxon>
        <taxon>Pseudomonadota</taxon>
        <taxon>Alphaproteobacteria</taxon>
        <taxon>Hyphomicrobiales</taxon>
        <taxon>Rhizobiaceae</taxon>
        <taxon>Rhizobium/Agrobacterium group</taxon>
        <taxon>Rhizobium</taxon>
    </lineage>
</organism>
<protein>
    <submittedName>
        <fullName evidence="1">Uncharacterized protein</fullName>
    </submittedName>
</protein>
<reference evidence="1 2" key="1">
    <citation type="journal article" date="2020" name="Genome Biol. Evol.">
        <title>Rhizobium dioscoreae sp. nov., a plant growth-promoting bacterium isolated from yam (Dioscorea species).</title>
        <authorList>
            <person name="Ouyabe M."/>
            <person name="Tanaka N."/>
            <person name="Shiwa Y."/>
            <person name="Fujita N."/>
            <person name="Kikuno H."/>
            <person name="Babil P."/>
            <person name="Shiwachi H."/>
        </authorList>
    </citation>
    <scope>NUCLEOTIDE SEQUENCE [LARGE SCALE GENOMIC DNA]</scope>
    <source>
        <strain evidence="1 2">S-93</strain>
    </source>
</reference>
<gene>
    <name evidence="1" type="ORF">RsS93_16840</name>
</gene>
<dbReference type="Proteomes" id="UP000390335">
    <property type="component" value="Unassembled WGS sequence"/>
</dbReference>